<dbReference type="EMBL" id="LLXU01000069">
    <property type="protein sequence ID" value="KRG44191.1"/>
    <property type="molecule type" value="Genomic_DNA"/>
</dbReference>
<gene>
    <name evidence="2" type="ORF">ARC20_08610</name>
</gene>
<dbReference type="Proteomes" id="UP000051802">
    <property type="component" value="Unassembled WGS sequence"/>
</dbReference>
<protein>
    <submittedName>
        <fullName evidence="2">Uncharacterized protein</fullName>
    </submittedName>
</protein>
<reference evidence="2 3" key="1">
    <citation type="submission" date="2015-10" db="EMBL/GenBank/DDBJ databases">
        <title>Genome sequencing and analysis of members of genus Stenotrophomonas.</title>
        <authorList>
            <person name="Patil P.P."/>
            <person name="Midha S."/>
            <person name="Patil P.B."/>
        </authorList>
    </citation>
    <scope>NUCLEOTIDE SEQUENCE [LARGE SCALE GENOMIC DNA]</scope>
    <source>
        <strain evidence="2 3">JCM 16536</strain>
    </source>
</reference>
<proteinExistence type="predicted"/>
<feature type="compositionally biased region" description="Polar residues" evidence="1">
    <location>
        <begin position="66"/>
        <end position="76"/>
    </location>
</feature>
<sequence length="409" mass="44246">MKIEITSRSAALLSVLLLSIPVLARGAEPFTAEQLTVIERMLQAQREAIRGELLAELAAKPEEETQAPSTEQSRTRYPSAGHSMGMDITPSPASPDLVAVPLDRGMGNGISGLEMEVNDGKGEVRAVLAHTRAVPDAQRNVQNGWKVTASSALDDKDGGRGHFTTLDALRGGTAIELAFSHASTKRVVIDDHGVPARDWVSLCTAAGFADANGCTLAKIDAATRKPGAQHLAKAYQQFERTHYGWGYLYEAKLGAGKQDFEYLASDLSAQKEDFSTVSLGGSLGFANPRRNVLFAFGFDYQRSYEQADSHIYCGALTNPASPCVSGRLGKPQRENGRLLWTEVRSRFSRFPFSLRVTQNLASDETGVDLPIYFFRGEEGGFSGGLRVGWTSEDGTVGGVFIGSQFDVFR</sequence>
<dbReference type="AlphaFoldDB" id="A0A0R0AGY9"/>
<accession>A0A0R0AGY9</accession>
<name>A0A0R0AGY9_9GAMM</name>
<dbReference type="RefSeq" id="WP_057646188.1">
    <property type="nucleotide sequence ID" value="NZ_LLXU01000069.1"/>
</dbReference>
<keyword evidence="3" id="KW-1185">Reference proteome</keyword>
<evidence type="ECO:0000313" key="2">
    <source>
        <dbReference type="EMBL" id="KRG44191.1"/>
    </source>
</evidence>
<feature type="region of interest" description="Disordered" evidence="1">
    <location>
        <begin position="60"/>
        <end position="88"/>
    </location>
</feature>
<comment type="caution">
    <text evidence="2">The sequence shown here is derived from an EMBL/GenBank/DDBJ whole genome shotgun (WGS) entry which is preliminary data.</text>
</comment>
<evidence type="ECO:0000256" key="1">
    <source>
        <dbReference type="SAM" id="MobiDB-lite"/>
    </source>
</evidence>
<evidence type="ECO:0000313" key="3">
    <source>
        <dbReference type="Proteomes" id="UP000051802"/>
    </source>
</evidence>
<organism evidence="2 3">
    <name type="scientific">Stenotrophomonas panacihumi</name>
    <dbReference type="NCBI Taxonomy" id="676599"/>
    <lineage>
        <taxon>Bacteria</taxon>
        <taxon>Pseudomonadati</taxon>
        <taxon>Pseudomonadota</taxon>
        <taxon>Gammaproteobacteria</taxon>
        <taxon>Lysobacterales</taxon>
        <taxon>Lysobacteraceae</taxon>
        <taxon>Stenotrophomonas</taxon>
    </lineage>
</organism>